<proteinExistence type="predicted"/>
<comment type="caution">
    <text evidence="2">The sequence shown here is derived from an EMBL/GenBank/DDBJ whole genome shotgun (WGS) entry which is preliminary data.</text>
</comment>
<protein>
    <recommendedName>
        <fullName evidence="4">Oligosaccharide repeat unit polymerase</fullName>
    </recommendedName>
</protein>
<feature type="transmembrane region" description="Helical" evidence="1">
    <location>
        <begin position="33"/>
        <end position="52"/>
    </location>
</feature>
<keyword evidence="1" id="KW-0812">Transmembrane</keyword>
<organism evidence="2 3">
    <name type="scientific">Pseudomonas fluorescens</name>
    <dbReference type="NCBI Taxonomy" id="294"/>
    <lineage>
        <taxon>Bacteria</taxon>
        <taxon>Pseudomonadati</taxon>
        <taxon>Pseudomonadota</taxon>
        <taxon>Gammaproteobacteria</taxon>
        <taxon>Pseudomonadales</taxon>
        <taxon>Pseudomonadaceae</taxon>
        <taxon>Pseudomonas</taxon>
    </lineage>
</organism>
<dbReference type="AlphaFoldDB" id="A0A0D0PRI1"/>
<feature type="transmembrane region" description="Helical" evidence="1">
    <location>
        <begin position="114"/>
        <end position="136"/>
    </location>
</feature>
<feature type="transmembrane region" description="Helical" evidence="1">
    <location>
        <begin position="335"/>
        <end position="353"/>
    </location>
</feature>
<accession>A0A0D0PRI1</accession>
<feature type="transmembrane region" description="Helical" evidence="1">
    <location>
        <begin position="148"/>
        <end position="181"/>
    </location>
</feature>
<evidence type="ECO:0000313" key="2">
    <source>
        <dbReference type="EMBL" id="KIQ61183.1"/>
    </source>
</evidence>
<dbReference type="EMBL" id="JXNZ01000008">
    <property type="protein sequence ID" value="KIQ61183.1"/>
    <property type="molecule type" value="Genomic_DNA"/>
</dbReference>
<feature type="transmembrane region" description="Helical" evidence="1">
    <location>
        <begin position="359"/>
        <end position="377"/>
    </location>
</feature>
<evidence type="ECO:0000256" key="1">
    <source>
        <dbReference type="SAM" id="Phobius"/>
    </source>
</evidence>
<sequence>MLNPAFVYIAMWSLVLLLYFFDLTTNLVSPSAVGLMVIIMNMVSILLLYLLLRGRKKIEVPSEAQTDFYISVVSRFLMLLGCVWFLGTAFEIYYSGGVPLYWRLVGINKLYTEFGVPSLHGVMNACYLQVLSMATYLSIKKHSKKMAVLILVLLLWPVLMLGRGILLSGLIQVVCVALLLTKVSSKKILSLAVVAVAVVVIFGYLGDMRQTSNPFAYLVSGQSGEVFDALPSGFLWFYVYLTAGLSNFFHNIDTVIPNWSVSYSMSNMLPSIVKAYFELDARNDLFTFVDNNLNTSTIYAGFVSDTGALGGFIFVALIQLVCCCVYKVSLRGRPWGIFAYSVAFQILVFSIFYDMFFLLPTLFQFFICCSLYVFAGLRSGRHEKYARQDAP</sequence>
<evidence type="ECO:0008006" key="4">
    <source>
        <dbReference type="Google" id="ProtNLM"/>
    </source>
</evidence>
<dbReference type="Proteomes" id="UP000032101">
    <property type="component" value="Unassembled WGS sequence"/>
</dbReference>
<gene>
    <name evidence="2" type="ORF">RL74_01540</name>
</gene>
<dbReference type="RefSeq" id="WP_042728068.1">
    <property type="nucleotide sequence ID" value="NZ_JXNZ01000008.1"/>
</dbReference>
<feature type="transmembrane region" description="Helical" evidence="1">
    <location>
        <begin position="308"/>
        <end position="328"/>
    </location>
</feature>
<dbReference type="OrthoDB" id="6870757at2"/>
<name>A0A0D0PRI1_PSEFL</name>
<feature type="transmembrane region" description="Helical" evidence="1">
    <location>
        <begin position="72"/>
        <end position="94"/>
    </location>
</feature>
<dbReference type="NCBIfam" id="TIGR04370">
    <property type="entry name" value="glyco_rpt_poly"/>
    <property type="match status" value="1"/>
</dbReference>
<feature type="transmembrane region" description="Helical" evidence="1">
    <location>
        <begin position="5"/>
        <end position="21"/>
    </location>
</feature>
<dbReference type="PATRIC" id="fig|294.124.peg.316"/>
<feature type="transmembrane region" description="Helical" evidence="1">
    <location>
        <begin position="226"/>
        <end position="249"/>
    </location>
</feature>
<feature type="transmembrane region" description="Helical" evidence="1">
    <location>
        <begin position="187"/>
        <end position="205"/>
    </location>
</feature>
<keyword evidence="1" id="KW-1133">Transmembrane helix</keyword>
<keyword evidence="1" id="KW-0472">Membrane</keyword>
<reference evidence="2 3" key="1">
    <citation type="submission" date="2015-01" db="EMBL/GenBank/DDBJ databases">
        <title>Draft Genome Sequence of the Biocontrol and Plant Growth-Promoting Rhizobacteria (PGPR) Pseudomonas fluorescens UM270.</title>
        <authorList>
            <person name="Hernandez-Salmeron J.E."/>
            <person name="Santoyo G."/>
            <person name="Moreno-Hagelsieb G."/>
            <person name="Hernandez-Leon R."/>
        </authorList>
    </citation>
    <scope>NUCLEOTIDE SEQUENCE [LARGE SCALE GENOMIC DNA]</scope>
    <source>
        <strain evidence="2 3">UM270</strain>
    </source>
</reference>
<evidence type="ECO:0000313" key="3">
    <source>
        <dbReference type="Proteomes" id="UP000032101"/>
    </source>
</evidence>